<keyword evidence="3" id="KW-1185">Reference proteome</keyword>
<dbReference type="EMBL" id="JFBM01000019">
    <property type="protein sequence ID" value="KFU79208.1"/>
    <property type="molecule type" value="Genomic_DNA"/>
</dbReference>
<sequence length="63" mass="7125">MNQLRALSTEAAMVHRRPAVNEFTTSRCTMRRHRRSLAMATGGSSHGRRKTGSPYERPGLLDR</sequence>
<proteinExistence type="predicted"/>
<feature type="region of interest" description="Disordered" evidence="1">
    <location>
        <begin position="33"/>
        <end position="63"/>
    </location>
</feature>
<comment type="caution">
    <text evidence="2">The sequence shown here is derived from an EMBL/GenBank/DDBJ whole genome shotgun (WGS) entry which is preliminary data.</text>
</comment>
<dbReference type="AlphaFoldDB" id="A0A2P2FR66"/>
<reference evidence="2 3" key="1">
    <citation type="journal article" date="2014" name="Genome Announc.">
        <title>Draft Genome Sequence of Amycolatopsis lurida NRRL 2430, Producer of the Glycopeptide Family Antibiotic Ristocetin.</title>
        <authorList>
            <person name="Kwun M.J."/>
            <person name="Hong H.J."/>
        </authorList>
    </citation>
    <scope>NUCLEOTIDE SEQUENCE [LARGE SCALE GENOMIC DNA]</scope>
    <source>
        <strain evidence="2 3">NRRL 2430</strain>
    </source>
</reference>
<evidence type="ECO:0000313" key="2">
    <source>
        <dbReference type="EMBL" id="KFU79208.1"/>
    </source>
</evidence>
<name>A0A2P2FR66_AMYLU</name>
<evidence type="ECO:0000256" key="1">
    <source>
        <dbReference type="SAM" id="MobiDB-lite"/>
    </source>
</evidence>
<gene>
    <name evidence="2" type="ORF">BB31_21425</name>
</gene>
<protein>
    <submittedName>
        <fullName evidence="2">Uncharacterized protein</fullName>
    </submittedName>
</protein>
<organism evidence="2 3">
    <name type="scientific">Amycolatopsis lurida NRRL 2430</name>
    <dbReference type="NCBI Taxonomy" id="1460371"/>
    <lineage>
        <taxon>Bacteria</taxon>
        <taxon>Bacillati</taxon>
        <taxon>Actinomycetota</taxon>
        <taxon>Actinomycetes</taxon>
        <taxon>Pseudonocardiales</taxon>
        <taxon>Pseudonocardiaceae</taxon>
        <taxon>Amycolatopsis</taxon>
    </lineage>
</organism>
<evidence type="ECO:0000313" key="3">
    <source>
        <dbReference type="Proteomes" id="UP000256220"/>
    </source>
</evidence>
<accession>A0A2P2FR66</accession>
<dbReference type="Proteomes" id="UP000256220">
    <property type="component" value="Unassembled WGS sequence"/>
</dbReference>